<evidence type="ECO:0000313" key="7">
    <source>
        <dbReference type="Proteomes" id="UP000256269"/>
    </source>
</evidence>
<dbReference type="AlphaFoldDB" id="A0A3E0HAB4"/>
<comment type="caution">
    <text evidence="6">The sequence shown here is derived from an EMBL/GenBank/DDBJ whole genome shotgun (WGS) entry which is preliminary data.</text>
</comment>
<dbReference type="InterPro" id="IPR025734">
    <property type="entry name" value="EspG"/>
</dbReference>
<keyword evidence="4" id="KW-0143">Chaperone</keyword>
<dbReference type="Pfam" id="PF14011">
    <property type="entry name" value="ESX-1_EspG"/>
    <property type="match status" value="1"/>
</dbReference>
<comment type="similarity">
    <text evidence="2">Belongs to the EspG family.</text>
</comment>
<evidence type="ECO:0000256" key="3">
    <source>
        <dbReference type="ARBA" id="ARBA00022490"/>
    </source>
</evidence>
<feature type="compositionally biased region" description="Polar residues" evidence="5">
    <location>
        <begin position="167"/>
        <end position="176"/>
    </location>
</feature>
<organism evidence="6 7">
    <name type="scientific">Kutzneria buriramensis</name>
    <dbReference type="NCBI Taxonomy" id="1045776"/>
    <lineage>
        <taxon>Bacteria</taxon>
        <taxon>Bacillati</taxon>
        <taxon>Actinomycetota</taxon>
        <taxon>Actinomycetes</taxon>
        <taxon>Pseudonocardiales</taxon>
        <taxon>Pseudonocardiaceae</taxon>
        <taxon>Kutzneria</taxon>
    </lineage>
</organism>
<feature type="region of interest" description="Disordered" evidence="5">
    <location>
        <begin position="138"/>
        <end position="176"/>
    </location>
</feature>
<dbReference type="Proteomes" id="UP000256269">
    <property type="component" value="Unassembled WGS sequence"/>
</dbReference>
<evidence type="ECO:0000256" key="2">
    <source>
        <dbReference type="ARBA" id="ARBA00006411"/>
    </source>
</evidence>
<keyword evidence="3" id="KW-0963">Cytoplasm</keyword>
<evidence type="ECO:0000313" key="6">
    <source>
        <dbReference type="EMBL" id="REH40932.1"/>
    </source>
</evidence>
<gene>
    <name evidence="6" type="ORF">BCF44_11213</name>
</gene>
<accession>A0A3E0HAB4</accession>
<comment type="subcellular location">
    <subcellularLocation>
        <location evidence="1">Cytoplasm</location>
    </subcellularLocation>
</comment>
<keyword evidence="7" id="KW-1185">Reference proteome</keyword>
<evidence type="ECO:0000256" key="4">
    <source>
        <dbReference type="ARBA" id="ARBA00023186"/>
    </source>
</evidence>
<name>A0A3E0HAB4_9PSEU</name>
<sequence>MLRAPVSVSKDAWEAVRQRAGIEEQHAILAVPLPAVRLDDYAAWERRQFDELARIGMANGMTAHPDLVATMALLARPPLELHGRVGYHNRVTVGVVAASDGRSAVLAVIDEQALHLRPIAPNGLAEAAVGLLPPAPPGRGQSISISQAAADRVGSGAPRPRSDDEQQSWLQSSIDQGNPEERALERLLAEPRLGGGRLYAAVRDGMGRHRKSPNPMTYMDFESGRWLFQQKPGAGGEMWMIVRPATPDSLLAGANELLGEITARV</sequence>
<reference evidence="6 7" key="1">
    <citation type="submission" date="2018-08" db="EMBL/GenBank/DDBJ databases">
        <title>Genomic Encyclopedia of Archaeal and Bacterial Type Strains, Phase II (KMG-II): from individual species to whole genera.</title>
        <authorList>
            <person name="Goeker M."/>
        </authorList>
    </citation>
    <scope>NUCLEOTIDE SEQUENCE [LARGE SCALE GENOMIC DNA]</scope>
    <source>
        <strain evidence="6 7">DSM 45791</strain>
    </source>
</reference>
<dbReference type="EMBL" id="QUNO01000012">
    <property type="protein sequence ID" value="REH40932.1"/>
    <property type="molecule type" value="Genomic_DNA"/>
</dbReference>
<evidence type="ECO:0000256" key="5">
    <source>
        <dbReference type="SAM" id="MobiDB-lite"/>
    </source>
</evidence>
<evidence type="ECO:0000256" key="1">
    <source>
        <dbReference type="ARBA" id="ARBA00004496"/>
    </source>
</evidence>
<protein>
    <submittedName>
        <fullName evidence="6">ESAT-6 protein secretion system EspG family protein</fullName>
    </submittedName>
</protein>
<proteinExistence type="inferred from homology"/>